<organism evidence="1 2">
    <name type="scientific">Mytilus coruscus</name>
    <name type="common">Sea mussel</name>
    <dbReference type="NCBI Taxonomy" id="42192"/>
    <lineage>
        <taxon>Eukaryota</taxon>
        <taxon>Metazoa</taxon>
        <taxon>Spiralia</taxon>
        <taxon>Lophotrochozoa</taxon>
        <taxon>Mollusca</taxon>
        <taxon>Bivalvia</taxon>
        <taxon>Autobranchia</taxon>
        <taxon>Pteriomorphia</taxon>
        <taxon>Mytilida</taxon>
        <taxon>Mytiloidea</taxon>
        <taxon>Mytilidae</taxon>
        <taxon>Mytilinae</taxon>
        <taxon>Mytilus</taxon>
    </lineage>
</organism>
<dbReference type="EMBL" id="CACVKT020007930">
    <property type="protein sequence ID" value="CAC5411889.1"/>
    <property type="molecule type" value="Genomic_DNA"/>
</dbReference>
<sequence length="158" mass="17869">MCSKSKFSCSKGLLVAKYVVTVPYNRKVPLKLLNPTSDNIVIPKGRTIALNKEYECASFSDNIPEVLYVEVSETIDSPHSQFTRSKPDFSKVKSLFTLPENSQETELDELAYLLHDNLDLFVTEDNPNLGFTRVVEHTILLKPDAVGKHQMPYRLPPL</sequence>
<proteinExistence type="predicted"/>
<name>A0A6J8DUW6_MYTCO</name>
<dbReference type="Proteomes" id="UP000507470">
    <property type="component" value="Unassembled WGS sequence"/>
</dbReference>
<accession>A0A6J8DUW6</accession>
<dbReference type="OrthoDB" id="10336175at2759"/>
<evidence type="ECO:0000313" key="1">
    <source>
        <dbReference type="EMBL" id="CAC5411889.1"/>
    </source>
</evidence>
<gene>
    <name evidence="1" type="ORF">MCOR_44928</name>
</gene>
<protein>
    <submittedName>
        <fullName evidence="1">Uncharacterized protein</fullName>
    </submittedName>
</protein>
<keyword evidence="2" id="KW-1185">Reference proteome</keyword>
<evidence type="ECO:0000313" key="2">
    <source>
        <dbReference type="Proteomes" id="UP000507470"/>
    </source>
</evidence>
<dbReference type="AlphaFoldDB" id="A0A6J8DUW6"/>
<reference evidence="1 2" key="1">
    <citation type="submission" date="2020-06" db="EMBL/GenBank/DDBJ databases">
        <authorList>
            <person name="Li R."/>
            <person name="Bekaert M."/>
        </authorList>
    </citation>
    <scope>NUCLEOTIDE SEQUENCE [LARGE SCALE GENOMIC DNA]</scope>
    <source>
        <strain evidence="2">wild</strain>
    </source>
</reference>